<dbReference type="PANTHER" id="PTHR46832">
    <property type="entry name" value="5'-METHYLTHIOADENOSINE/S-ADENOSYLHOMOCYSTEINE NUCLEOSIDASE"/>
    <property type="match status" value="1"/>
</dbReference>
<dbReference type="EC" id="3.2.2.9" evidence="2"/>
<dbReference type="GO" id="GO:0008782">
    <property type="term" value="F:adenosylhomocysteine nucleosidase activity"/>
    <property type="evidence" value="ECO:0007669"/>
    <property type="project" value="UniProtKB-EC"/>
</dbReference>
<dbReference type="InterPro" id="IPR035994">
    <property type="entry name" value="Nucleoside_phosphorylase_sf"/>
</dbReference>
<evidence type="ECO:0000256" key="1">
    <source>
        <dbReference type="ARBA" id="ARBA00004945"/>
    </source>
</evidence>
<dbReference type="EMBL" id="FRAI01000023">
    <property type="protein sequence ID" value="SHK23237.1"/>
    <property type="molecule type" value="Genomic_DNA"/>
</dbReference>
<evidence type="ECO:0000256" key="2">
    <source>
        <dbReference type="ARBA" id="ARBA00011974"/>
    </source>
</evidence>
<protein>
    <recommendedName>
        <fullName evidence="2">adenosylhomocysteine nucleosidase</fullName>
        <ecNumber evidence="2">3.2.2.9</ecNumber>
    </recommendedName>
</protein>
<evidence type="ECO:0000256" key="4">
    <source>
        <dbReference type="ARBA" id="ARBA00022801"/>
    </source>
</evidence>
<proteinExistence type="predicted"/>
<dbReference type="InterPro" id="IPR010049">
    <property type="entry name" value="MTA_SAH_Nsdase"/>
</dbReference>
<keyword evidence="8" id="KW-1185">Reference proteome</keyword>
<comment type="pathway">
    <text evidence="1">Amino-acid biosynthesis; L-methionine biosynthesis via salvage pathway; S-methyl-5-thio-alpha-D-ribose 1-phosphate from S-methyl-5'-thioadenosine (hydrolase route): step 1/2.</text>
</comment>
<keyword evidence="4" id="KW-0378">Hydrolase</keyword>
<name>A0A1M6QT83_9FIRM</name>
<evidence type="ECO:0000256" key="5">
    <source>
        <dbReference type="ARBA" id="ARBA00023167"/>
    </source>
</evidence>
<dbReference type="AlphaFoldDB" id="A0A1M6QT83"/>
<dbReference type="InterPro" id="IPR000845">
    <property type="entry name" value="Nucleoside_phosphorylase_d"/>
</dbReference>
<sequence length="230" mass="24979">MLGIIGAMDEEVQLFKEQMSDVEVFSKAGMEFYKGILFGKELVLVRCGIGKVNAALCTQILVDHFSVDKIIFTGVAGGLHPEIEVGDIVISTDCVQHDFDATAFGYRLGEIPRLNKVEFAADQGLIQLAVESAKGIPGFPKIFTGRILSGDVFVADKEKALMLGEKLGGYCVEMEGAAVAQACYLNDIKFVIIRSMSDKADGSAHHDFTTFVEYSANNALKLVKAMLEKI</sequence>
<dbReference type="Pfam" id="PF01048">
    <property type="entry name" value="PNP_UDP_1"/>
    <property type="match status" value="1"/>
</dbReference>
<evidence type="ECO:0000256" key="3">
    <source>
        <dbReference type="ARBA" id="ARBA00022605"/>
    </source>
</evidence>
<gene>
    <name evidence="7" type="ORF">SAMN02745227_01854</name>
</gene>
<dbReference type="GO" id="GO:0008930">
    <property type="term" value="F:methylthioadenosine nucleosidase activity"/>
    <property type="evidence" value="ECO:0007669"/>
    <property type="project" value="InterPro"/>
</dbReference>
<dbReference type="Proteomes" id="UP000243547">
    <property type="component" value="Unassembled WGS sequence"/>
</dbReference>
<dbReference type="PANTHER" id="PTHR46832:SF1">
    <property type="entry name" value="5'-METHYLTHIOADENOSINE_S-ADENOSYLHOMOCYSTEINE NUCLEOSIDASE"/>
    <property type="match status" value="1"/>
</dbReference>
<dbReference type="SUPFAM" id="SSF53167">
    <property type="entry name" value="Purine and uridine phosphorylases"/>
    <property type="match status" value="1"/>
</dbReference>
<evidence type="ECO:0000313" key="7">
    <source>
        <dbReference type="EMBL" id="SHK23237.1"/>
    </source>
</evidence>
<dbReference type="Gene3D" id="3.40.50.1580">
    <property type="entry name" value="Nucleoside phosphorylase domain"/>
    <property type="match status" value="1"/>
</dbReference>
<dbReference type="CDD" id="cd09008">
    <property type="entry name" value="MTAN"/>
    <property type="match status" value="1"/>
</dbReference>
<dbReference type="NCBIfam" id="NF004079">
    <property type="entry name" value="PRK05584.1"/>
    <property type="match status" value="1"/>
</dbReference>
<feature type="domain" description="Nucleoside phosphorylase" evidence="6">
    <location>
        <begin position="2"/>
        <end position="228"/>
    </location>
</feature>
<dbReference type="OrthoDB" id="9792278at2"/>
<evidence type="ECO:0000259" key="6">
    <source>
        <dbReference type="Pfam" id="PF01048"/>
    </source>
</evidence>
<dbReference type="GO" id="GO:0009164">
    <property type="term" value="P:nucleoside catabolic process"/>
    <property type="evidence" value="ECO:0007669"/>
    <property type="project" value="InterPro"/>
</dbReference>
<dbReference type="GO" id="GO:0005829">
    <property type="term" value="C:cytosol"/>
    <property type="evidence" value="ECO:0007669"/>
    <property type="project" value="TreeGrafter"/>
</dbReference>
<dbReference type="RefSeq" id="WP_072908195.1">
    <property type="nucleotide sequence ID" value="NZ_FRAI01000023.1"/>
</dbReference>
<dbReference type="UniPathway" id="UPA00904">
    <property type="reaction ID" value="UER00871"/>
</dbReference>
<dbReference type="NCBIfam" id="TIGR01704">
    <property type="entry name" value="MTA_SAH-Nsdase"/>
    <property type="match status" value="1"/>
</dbReference>
<dbReference type="GO" id="GO:0019284">
    <property type="term" value="P:L-methionine salvage from S-adenosylmethionine"/>
    <property type="evidence" value="ECO:0007669"/>
    <property type="project" value="TreeGrafter"/>
</dbReference>
<evidence type="ECO:0000313" key="8">
    <source>
        <dbReference type="Proteomes" id="UP000243547"/>
    </source>
</evidence>
<dbReference type="GO" id="GO:0019509">
    <property type="term" value="P:L-methionine salvage from methylthioadenosine"/>
    <property type="evidence" value="ECO:0007669"/>
    <property type="project" value="UniProtKB-UniPathway"/>
</dbReference>
<organism evidence="7 8">
    <name type="scientific">Anaerobranca californiensis DSM 14826</name>
    <dbReference type="NCBI Taxonomy" id="1120989"/>
    <lineage>
        <taxon>Bacteria</taxon>
        <taxon>Bacillati</taxon>
        <taxon>Bacillota</taxon>
        <taxon>Clostridia</taxon>
        <taxon>Eubacteriales</taxon>
        <taxon>Proteinivoracaceae</taxon>
        <taxon>Anaerobranca</taxon>
    </lineage>
</organism>
<keyword evidence="3" id="KW-0028">Amino-acid biosynthesis</keyword>
<keyword evidence="5" id="KW-0486">Methionine biosynthesis</keyword>
<reference evidence="8" key="1">
    <citation type="submission" date="2016-11" db="EMBL/GenBank/DDBJ databases">
        <authorList>
            <person name="Varghese N."/>
            <person name="Submissions S."/>
        </authorList>
    </citation>
    <scope>NUCLEOTIDE SEQUENCE [LARGE SCALE GENOMIC DNA]</scope>
    <source>
        <strain evidence="8">DSM 14826</strain>
    </source>
</reference>
<dbReference type="STRING" id="1120989.SAMN02745227_01854"/>
<accession>A0A1M6QT83</accession>